<gene>
    <name evidence="9" type="ORF">DFP94_11348</name>
</gene>
<keyword evidence="5 7" id="KW-1133">Transmembrane helix</keyword>
<evidence type="ECO:0000256" key="3">
    <source>
        <dbReference type="ARBA" id="ARBA00022475"/>
    </source>
</evidence>
<dbReference type="PRINTS" id="PR01988">
    <property type="entry name" value="EXPORTERBACE"/>
</dbReference>
<evidence type="ECO:0000313" key="9">
    <source>
        <dbReference type="EMBL" id="RCX16191.1"/>
    </source>
</evidence>
<comment type="subcellular location">
    <subcellularLocation>
        <location evidence="1">Cell membrane</location>
        <topology evidence="1">Multi-pass membrane protein</topology>
    </subcellularLocation>
</comment>
<keyword evidence="10" id="KW-1185">Reference proteome</keyword>
<feature type="transmembrane region" description="Helical" evidence="7">
    <location>
        <begin position="267"/>
        <end position="286"/>
    </location>
</feature>
<dbReference type="InterPro" id="IPR011701">
    <property type="entry name" value="MFS"/>
</dbReference>
<feature type="domain" description="Major facilitator superfamily (MFS) profile" evidence="8">
    <location>
        <begin position="228"/>
        <end position="432"/>
    </location>
</feature>
<dbReference type="GO" id="GO:0022857">
    <property type="term" value="F:transmembrane transporter activity"/>
    <property type="evidence" value="ECO:0007669"/>
    <property type="project" value="InterPro"/>
</dbReference>
<proteinExistence type="predicted"/>
<keyword evidence="2" id="KW-0813">Transport</keyword>
<keyword evidence="4 7" id="KW-0812">Transmembrane</keyword>
<feature type="transmembrane region" description="Helical" evidence="7">
    <location>
        <begin position="363"/>
        <end position="386"/>
    </location>
</feature>
<evidence type="ECO:0000256" key="5">
    <source>
        <dbReference type="ARBA" id="ARBA00022989"/>
    </source>
</evidence>
<feature type="transmembrane region" description="Helical" evidence="7">
    <location>
        <begin position="18"/>
        <end position="40"/>
    </location>
</feature>
<dbReference type="InterPro" id="IPR020846">
    <property type="entry name" value="MFS_dom"/>
</dbReference>
<accession>A0A369B406</accession>
<feature type="transmembrane region" description="Helical" evidence="7">
    <location>
        <begin position="52"/>
        <end position="72"/>
    </location>
</feature>
<keyword evidence="6 7" id="KW-0472">Membrane</keyword>
<feature type="transmembrane region" description="Helical" evidence="7">
    <location>
        <begin position="392"/>
        <end position="412"/>
    </location>
</feature>
<evidence type="ECO:0000259" key="8">
    <source>
        <dbReference type="PROSITE" id="PS50850"/>
    </source>
</evidence>
<evidence type="ECO:0000256" key="4">
    <source>
        <dbReference type="ARBA" id="ARBA00022692"/>
    </source>
</evidence>
<dbReference type="CDD" id="cd06173">
    <property type="entry name" value="MFS_MefA_like"/>
    <property type="match status" value="1"/>
</dbReference>
<feature type="transmembrane region" description="Helical" evidence="7">
    <location>
        <begin position="225"/>
        <end position="247"/>
    </location>
</feature>
<name>A0A369B406_9BACL</name>
<keyword evidence="3" id="KW-1003">Cell membrane</keyword>
<dbReference type="GO" id="GO:0005886">
    <property type="term" value="C:plasma membrane"/>
    <property type="evidence" value="ECO:0007669"/>
    <property type="project" value="UniProtKB-SubCell"/>
</dbReference>
<dbReference type="Gene3D" id="1.20.1250.20">
    <property type="entry name" value="MFS general substrate transporter like domains"/>
    <property type="match status" value="1"/>
</dbReference>
<sequence>MVQQTATAGKGLLQNRPFLALMASQLISNLGDWLHVLALLTMVGLKWNATPWQITTAMLCMLLPMLLGGPVAGMLADRMERKKLMILSDVARIFIVLGLVFVTQIWHVYVLLIAKSIFDVLFSPAKNGKIKEVVAPEHLEKAVSYSAIIEQGTKIVGPAIGGMLAVAFGIASCFIIDAASFLVSAIILFGVPGKRVIDAEFAEGEKDGSPAKSGFWSGMAAGMKIIAGIPMIAFGLLTLAMALLVLQLADSQTVVLFREIPGIPENLLGWSIALSGVGALMAAGISQLLRSFSPLAKMGTGGVMLGIVFVGAGFFAQHGPFNGFGYSLMLILFFVAGLGAGLTFIPFQVALQQRTPESLTGRVFGTVTSVTSAASVIGPILGGYLVTAIGPQFAFILSGGLMALFGVLLLIFKPMILKRDKSATAVQPAASA</sequence>
<dbReference type="PANTHER" id="PTHR43266:SF2">
    <property type="entry name" value="MAJOR FACILITATOR SUPERFAMILY (MFS) PROFILE DOMAIN-CONTAINING PROTEIN"/>
    <property type="match status" value="1"/>
</dbReference>
<feature type="transmembrane region" description="Helical" evidence="7">
    <location>
        <begin position="93"/>
        <end position="114"/>
    </location>
</feature>
<dbReference type="PROSITE" id="PS50850">
    <property type="entry name" value="MFS"/>
    <property type="match status" value="1"/>
</dbReference>
<feature type="transmembrane region" description="Helical" evidence="7">
    <location>
        <begin position="164"/>
        <end position="191"/>
    </location>
</feature>
<evidence type="ECO:0000313" key="10">
    <source>
        <dbReference type="Proteomes" id="UP000253090"/>
    </source>
</evidence>
<protein>
    <submittedName>
        <fullName evidence="9">Putative MFS family arabinose efflux permease</fullName>
    </submittedName>
</protein>
<evidence type="ECO:0000256" key="1">
    <source>
        <dbReference type="ARBA" id="ARBA00004651"/>
    </source>
</evidence>
<evidence type="ECO:0000256" key="7">
    <source>
        <dbReference type="SAM" id="Phobius"/>
    </source>
</evidence>
<dbReference type="InterPro" id="IPR036259">
    <property type="entry name" value="MFS_trans_sf"/>
</dbReference>
<feature type="transmembrane region" description="Helical" evidence="7">
    <location>
        <begin position="298"/>
        <end position="316"/>
    </location>
</feature>
<organism evidence="9 10">
    <name type="scientific">Fontibacillus phaseoli</name>
    <dbReference type="NCBI Taxonomy" id="1416533"/>
    <lineage>
        <taxon>Bacteria</taxon>
        <taxon>Bacillati</taxon>
        <taxon>Bacillota</taxon>
        <taxon>Bacilli</taxon>
        <taxon>Bacillales</taxon>
        <taxon>Paenibacillaceae</taxon>
        <taxon>Fontibacillus</taxon>
    </lineage>
</organism>
<dbReference type="SUPFAM" id="SSF103473">
    <property type="entry name" value="MFS general substrate transporter"/>
    <property type="match status" value="1"/>
</dbReference>
<dbReference type="InterPro" id="IPR022324">
    <property type="entry name" value="Bacilysin_exporter_BacE_put"/>
</dbReference>
<reference evidence="9 10" key="1">
    <citation type="submission" date="2018-07" db="EMBL/GenBank/DDBJ databases">
        <title>Genomic Encyclopedia of Type Strains, Phase III (KMG-III): the genomes of soil and plant-associated and newly described type strains.</title>
        <authorList>
            <person name="Whitman W."/>
        </authorList>
    </citation>
    <scope>NUCLEOTIDE SEQUENCE [LARGE SCALE GENOMIC DNA]</scope>
    <source>
        <strain evidence="9 10">CECT 8333</strain>
    </source>
</reference>
<dbReference type="RefSeq" id="WP_245955050.1">
    <property type="nucleotide sequence ID" value="NZ_QPJW01000013.1"/>
</dbReference>
<evidence type="ECO:0000256" key="2">
    <source>
        <dbReference type="ARBA" id="ARBA00022448"/>
    </source>
</evidence>
<dbReference type="PANTHER" id="PTHR43266">
    <property type="entry name" value="MACROLIDE-EFFLUX PROTEIN"/>
    <property type="match status" value="1"/>
</dbReference>
<dbReference type="EMBL" id="QPJW01000013">
    <property type="protein sequence ID" value="RCX16191.1"/>
    <property type="molecule type" value="Genomic_DNA"/>
</dbReference>
<feature type="transmembrane region" description="Helical" evidence="7">
    <location>
        <begin position="328"/>
        <end position="351"/>
    </location>
</feature>
<evidence type="ECO:0000256" key="6">
    <source>
        <dbReference type="ARBA" id="ARBA00023136"/>
    </source>
</evidence>
<dbReference type="Pfam" id="PF07690">
    <property type="entry name" value="MFS_1"/>
    <property type="match status" value="1"/>
</dbReference>
<comment type="caution">
    <text evidence="9">The sequence shown here is derived from an EMBL/GenBank/DDBJ whole genome shotgun (WGS) entry which is preliminary data.</text>
</comment>
<dbReference type="AlphaFoldDB" id="A0A369B406"/>
<dbReference type="Proteomes" id="UP000253090">
    <property type="component" value="Unassembled WGS sequence"/>
</dbReference>